<accession>A0ABP4XCU9</accession>
<keyword evidence="1" id="KW-0472">Membrane</keyword>
<feature type="domain" description="DUF1266" evidence="2">
    <location>
        <begin position="109"/>
        <end position="301"/>
    </location>
</feature>
<dbReference type="Pfam" id="PF06889">
    <property type="entry name" value="DUF1266"/>
    <property type="match status" value="1"/>
</dbReference>
<protein>
    <recommendedName>
        <fullName evidence="2">DUF1266 domain-containing protein</fullName>
    </recommendedName>
</protein>
<keyword evidence="1" id="KW-1133">Transmembrane helix</keyword>
<dbReference type="Proteomes" id="UP001500851">
    <property type="component" value="Unassembled WGS sequence"/>
</dbReference>
<evidence type="ECO:0000256" key="1">
    <source>
        <dbReference type="SAM" id="Phobius"/>
    </source>
</evidence>
<organism evidence="3 4">
    <name type="scientific">Leucobacter iarius</name>
    <dbReference type="NCBI Taxonomy" id="333963"/>
    <lineage>
        <taxon>Bacteria</taxon>
        <taxon>Bacillati</taxon>
        <taxon>Actinomycetota</taxon>
        <taxon>Actinomycetes</taxon>
        <taxon>Micrococcales</taxon>
        <taxon>Microbacteriaceae</taxon>
        <taxon>Leucobacter</taxon>
    </lineage>
</organism>
<evidence type="ECO:0000259" key="2">
    <source>
        <dbReference type="Pfam" id="PF06889"/>
    </source>
</evidence>
<keyword evidence="4" id="KW-1185">Reference proteome</keyword>
<reference evidence="4" key="1">
    <citation type="journal article" date="2019" name="Int. J. Syst. Evol. Microbiol.">
        <title>The Global Catalogue of Microorganisms (GCM) 10K type strain sequencing project: providing services to taxonomists for standard genome sequencing and annotation.</title>
        <authorList>
            <consortium name="The Broad Institute Genomics Platform"/>
            <consortium name="The Broad Institute Genome Sequencing Center for Infectious Disease"/>
            <person name="Wu L."/>
            <person name="Ma J."/>
        </authorList>
    </citation>
    <scope>NUCLEOTIDE SEQUENCE [LARGE SCALE GENOMIC DNA]</scope>
    <source>
        <strain evidence="4">JCM 14736</strain>
    </source>
</reference>
<evidence type="ECO:0000313" key="3">
    <source>
        <dbReference type="EMBL" id="GAA1777751.1"/>
    </source>
</evidence>
<comment type="caution">
    <text evidence="3">The sequence shown here is derived from an EMBL/GenBank/DDBJ whole genome shotgun (WGS) entry which is preliminary data.</text>
</comment>
<gene>
    <name evidence="3" type="ORF">GCM10009768_02870</name>
</gene>
<sequence>MCRGRTGSARPLAKGSPPMEIVTQFFDWFWDPANAVIRWIIIGVLVVALLFVLLWAYGKFAPLAHHKDFPVDTREANLLALGFQQILNSGELWNDPTASTLTAKQKQELGRMWGLNSTQDVVENVERLTTQRRRRELWQQLLALRARAAQANGGRRPSERQWIAAIKEAGGTGKGEERDFVRAVTYYEKELGKKMFPANEPVVSLDGYALGQAAAVPVWGVGMGLISRADSMKLVEYVNGLARTEFDSWAAFGRSYALGRVMHWSDGTMDEKQASRGGDAVAAMQHALDGKRRGPWGLLPWRI</sequence>
<dbReference type="EMBL" id="BAAAOB010000001">
    <property type="protein sequence ID" value="GAA1777751.1"/>
    <property type="molecule type" value="Genomic_DNA"/>
</dbReference>
<dbReference type="InterPro" id="IPR009677">
    <property type="entry name" value="DUF1266"/>
</dbReference>
<name>A0ABP4XCU9_9MICO</name>
<keyword evidence="1" id="KW-0812">Transmembrane</keyword>
<proteinExistence type="predicted"/>
<feature type="transmembrane region" description="Helical" evidence="1">
    <location>
        <begin position="36"/>
        <end position="57"/>
    </location>
</feature>
<evidence type="ECO:0000313" key="4">
    <source>
        <dbReference type="Proteomes" id="UP001500851"/>
    </source>
</evidence>